<comment type="similarity">
    <text evidence="1">Belongs to the peptidase S33 family.</text>
</comment>
<evidence type="ECO:0000256" key="3">
    <source>
        <dbReference type="ARBA" id="ARBA00022801"/>
    </source>
</evidence>
<keyword evidence="2 4" id="KW-0732">Signal</keyword>
<proteinExistence type="inferred from homology"/>
<evidence type="ECO:0000259" key="6">
    <source>
        <dbReference type="Pfam" id="PF08386"/>
    </source>
</evidence>
<feature type="chain" id="PRO_5013275018" description="Secreted protein" evidence="4">
    <location>
        <begin position="26"/>
        <end position="561"/>
    </location>
</feature>
<dbReference type="InterPro" id="IPR029058">
    <property type="entry name" value="AB_hydrolase_fold"/>
</dbReference>
<feature type="domain" description="Peptidase S33 tripeptidyl aminopeptidase-like C-terminal" evidence="6">
    <location>
        <begin position="445"/>
        <end position="530"/>
    </location>
</feature>
<reference evidence="7 8" key="1">
    <citation type="journal article" date="2014" name="Genome Biol. Evol.">
        <title>The secreted proteins of Achlya hypogyna and Thraustotheca clavata identify the ancestral oomycete secretome and reveal gene acquisitions by horizontal gene transfer.</title>
        <authorList>
            <person name="Misner I."/>
            <person name="Blouin N."/>
            <person name="Leonard G."/>
            <person name="Richards T.A."/>
            <person name="Lane C.E."/>
        </authorList>
    </citation>
    <scope>NUCLEOTIDE SEQUENCE [LARGE SCALE GENOMIC DNA]</scope>
    <source>
        <strain evidence="7 8">ATCC 48635</strain>
    </source>
</reference>
<dbReference type="Pfam" id="PF00561">
    <property type="entry name" value="Abhydrolase_1"/>
    <property type="match status" value="1"/>
</dbReference>
<feature type="domain" description="AB hydrolase-1" evidence="5">
    <location>
        <begin position="112"/>
        <end position="268"/>
    </location>
</feature>
<dbReference type="EMBL" id="JNBR01001405">
    <property type="protein sequence ID" value="OQR88188.1"/>
    <property type="molecule type" value="Genomic_DNA"/>
</dbReference>
<evidence type="ECO:0000256" key="4">
    <source>
        <dbReference type="SAM" id="SignalP"/>
    </source>
</evidence>
<dbReference type="SUPFAM" id="SSF53474">
    <property type="entry name" value="alpha/beta-Hydrolases"/>
    <property type="match status" value="1"/>
</dbReference>
<dbReference type="OrthoDB" id="425534at2759"/>
<dbReference type="GO" id="GO:0016787">
    <property type="term" value="F:hydrolase activity"/>
    <property type="evidence" value="ECO:0007669"/>
    <property type="project" value="UniProtKB-KW"/>
</dbReference>
<protein>
    <recommendedName>
        <fullName evidence="9">Secreted protein</fullName>
    </recommendedName>
</protein>
<evidence type="ECO:0000313" key="7">
    <source>
        <dbReference type="EMBL" id="OQR88188.1"/>
    </source>
</evidence>
<dbReference type="Proteomes" id="UP000243579">
    <property type="component" value="Unassembled WGS sequence"/>
</dbReference>
<sequence length="561" mass="59960">MWTSFGTAVAQLLLTYVQYLPMTGADWAILALRASSMHQVEPTVPIAVADAPAVAAAPGPFHWRPCPDHADDPRYQCGFLTVPLNHLDPANNATLDIAVQKYISNAKSPLGTILLNPGGPGGAGTSMATPDMLAITGGQYDVLGFDPRGIGMSRPIRCSKNGFTAALEAAASENVDVPFGRRAATDADIDSYASNFALPLARCHLYDGDYLPYLSTAFVARDMDLIRAALGQDLMHYYGISYGTFLGATYVNMFPDKVGRMIIDSVLDPEVYTGPTTDLLERSVKDNDEAFIAFTDQCESAGPSLCPLADANATRPYLMSRIQAFLAKVERDPLVVPGGSDIALVTKSQIRSEILGSLYSPHAAWPPLAAKLHQMMTGNYSVPVTNESCDSLDAPLGTGMASIAYIGNDGSPSAKLNWTAALQHCAKIAPLTGVEGFANLVAAKLWTTRPVERYAGPWGKNYTNKVLILNNEVDPATPLVGAKNVHRLMGDHSVLVVREGYGHGAAFSQPSACIASLMVDFYNHGKYPNTTFCKIDATPFTAPPTSAAVALAAHLRNKVLY</sequence>
<feature type="signal peptide" evidence="4">
    <location>
        <begin position="1"/>
        <end position="25"/>
    </location>
</feature>
<dbReference type="PANTHER" id="PTHR43248">
    <property type="entry name" value="2-SUCCINYL-6-HYDROXY-2,4-CYCLOHEXADIENE-1-CARBOXYLATE SYNTHASE"/>
    <property type="match status" value="1"/>
</dbReference>
<gene>
    <name evidence="7" type="ORF">ACHHYP_07290</name>
</gene>
<dbReference type="InterPro" id="IPR013595">
    <property type="entry name" value="Pept_S33_TAP-like_C"/>
</dbReference>
<dbReference type="PANTHER" id="PTHR43248:SF29">
    <property type="entry name" value="TRIPEPTIDYL AMINOPEPTIDASE"/>
    <property type="match status" value="1"/>
</dbReference>
<dbReference type="InterPro" id="IPR000073">
    <property type="entry name" value="AB_hydrolase_1"/>
</dbReference>
<evidence type="ECO:0000256" key="1">
    <source>
        <dbReference type="ARBA" id="ARBA00010088"/>
    </source>
</evidence>
<evidence type="ECO:0000256" key="2">
    <source>
        <dbReference type="ARBA" id="ARBA00022729"/>
    </source>
</evidence>
<keyword evidence="8" id="KW-1185">Reference proteome</keyword>
<comment type="caution">
    <text evidence="7">The sequence shown here is derived from an EMBL/GenBank/DDBJ whole genome shotgun (WGS) entry which is preliminary data.</text>
</comment>
<evidence type="ECO:0000313" key="8">
    <source>
        <dbReference type="Proteomes" id="UP000243579"/>
    </source>
</evidence>
<accession>A0A1V9YR00</accession>
<dbReference type="Pfam" id="PF08386">
    <property type="entry name" value="Abhydrolase_4"/>
    <property type="match status" value="1"/>
</dbReference>
<dbReference type="AlphaFoldDB" id="A0A1V9YR00"/>
<dbReference type="InterPro" id="IPR051601">
    <property type="entry name" value="Serine_prot/Carboxylest_S33"/>
</dbReference>
<keyword evidence="3" id="KW-0378">Hydrolase</keyword>
<evidence type="ECO:0008006" key="9">
    <source>
        <dbReference type="Google" id="ProtNLM"/>
    </source>
</evidence>
<evidence type="ECO:0000259" key="5">
    <source>
        <dbReference type="Pfam" id="PF00561"/>
    </source>
</evidence>
<dbReference type="Gene3D" id="3.40.50.1820">
    <property type="entry name" value="alpha/beta hydrolase"/>
    <property type="match status" value="1"/>
</dbReference>
<organism evidence="7 8">
    <name type="scientific">Achlya hypogyna</name>
    <name type="common">Oomycete</name>
    <name type="synonym">Protoachlya hypogyna</name>
    <dbReference type="NCBI Taxonomy" id="1202772"/>
    <lineage>
        <taxon>Eukaryota</taxon>
        <taxon>Sar</taxon>
        <taxon>Stramenopiles</taxon>
        <taxon>Oomycota</taxon>
        <taxon>Saprolegniomycetes</taxon>
        <taxon>Saprolegniales</taxon>
        <taxon>Achlyaceae</taxon>
        <taxon>Achlya</taxon>
    </lineage>
</organism>
<dbReference type="STRING" id="1202772.A0A1V9YR00"/>
<name>A0A1V9YR00_ACHHY</name>